<protein>
    <submittedName>
        <fullName evidence="2">Uncharacterized protein</fullName>
    </submittedName>
</protein>
<dbReference type="EMBL" id="JBCEZU010000597">
    <property type="protein sequence ID" value="KAK9514250.1"/>
    <property type="molecule type" value="Genomic_DNA"/>
</dbReference>
<evidence type="ECO:0000313" key="3">
    <source>
        <dbReference type="Proteomes" id="UP001488805"/>
    </source>
</evidence>
<sequence>MSIDDDLSEWSPSLHNEDEALAVESAIRAAINTAMNVIRSACSRRVREYQSMVADRDRAIGRLEEKLEDSEVRLLSLDLDWRHTEDALSGPITSNAREINHGEHVNSSNNESVGAAAPMQISPKCHDTVEAFPHQHNQTEKPSWEGGGAAGDQPFGCIASLVKEESSDLETDIKWEACEGSLLHQQEGQHGAEYLHKETPAKEAMEDDIASLIKEALSRTTPATLQPMVDAFQGVGVEAVDSMKPIQMDDLTGVLEPIQTHVEGVFSAQSEASHSNKEEDFPGSPQTLVETLRVTTRRGRPSSSRSSLGSLISSPSNRECSSSCRQLGNDWHYRFQVPWNTLPAILRKKLDNRERPTAKERRETIRIIAAEILSICKNPLKRHLEEVARKMVLAYPTSFRDIMEDEVVGSGYDSLTKQLQCRVDNCNRKRTLSKQRSTPGDSSTVVKGRKRRRDSYGCIQWESGPVNVEAQMKKKRGMQKMFLENERNAKRIEQLMSDTFVSQRNDIRSGKDARALKEEWPYLFSLVGMKAHFKILTGVDLDEGFEEAMATKFARVRDYFQSSGAARQRAELLAGGGGPCGAVLLLLSHFKEDFARMFHMSDKTWITDEVRTERLPPTPCIVACGASPMSAAAFMVAVDQEVIIEDLASFSEALVGMFVCYYVFNLQYPAELGATLEFLQRCIFKINPDKGSKVERQENKRSNAVNPKVLTLITRISDFEWSA</sequence>
<accession>A0AAW1DW24</accession>
<dbReference type="PANTHER" id="PTHR31025:SF22">
    <property type="entry name" value="IP13529P"/>
    <property type="match status" value="1"/>
</dbReference>
<keyword evidence="3" id="KW-1185">Reference proteome</keyword>
<proteinExistence type="predicted"/>
<gene>
    <name evidence="2" type="ORF">VZT92_027729</name>
</gene>
<organism evidence="2 3">
    <name type="scientific">Zoarces viviparus</name>
    <name type="common">Viviparous eelpout</name>
    <name type="synonym">Blennius viviparus</name>
    <dbReference type="NCBI Taxonomy" id="48416"/>
    <lineage>
        <taxon>Eukaryota</taxon>
        <taxon>Metazoa</taxon>
        <taxon>Chordata</taxon>
        <taxon>Craniata</taxon>
        <taxon>Vertebrata</taxon>
        <taxon>Euteleostomi</taxon>
        <taxon>Actinopterygii</taxon>
        <taxon>Neopterygii</taxon>
        <taxon>Teleostei</taxon>
        <taxon>Neoteleostei</taxon>
        <taxon>Acanthomorphata</taxon>
        <taxon>Eupercaria</taxon>
        <taxon>Perciformes</taxon>
        <taxon>Cottioidei</taxon>
        <taxon>Zoarcales</taxon>
        <taxon>Zoarcidae</taxon>
        <taxon>Zoarcinae</taxon>
        <taxon>Zoarces</taxon>
    </lineage>
</organism>
<feature type="region of interest" description="Disordered" evidence="1">
    <location>
        <begin position="268"/>
        <end position="287"/>
    </location>
</feature>
<name>A0AAW1DW24_ZOAVI</name>
<dbReference type="Proteomes" id="UP001488805">
    <property type="component" value="Unassembled WGS sequence"/>
</dbReference>
<feature type="region of interest" description="Disordered" evidence="1">
    <location>
        <begin position="293"/>
        <end position="319"/>
    </location>
</feature>
<comment type="caution">
    <text evidence="2">The sequence shown here is derived from an EMBL/GenBank/DDBJ whole genome shotgun (WGS) entry which is preliminary data.</text>
</comment>
<evidence type="ECO:0000313" key="2">
    <source>
        <dbReference type="EMBL" id="KAK9514250.1"/>
    </source>
</evidence>
<dbReference type="PANTHER" id="PTHR31025">
    <property type="entry name" value="SI:CH211-196P9.1-RELATED"/>
    <property type="match status" value="1"/>
</dbReference>
<reference evidence="2 3" key="1">
    <citation type="journal article" date="2024" name="Genome Biol. Evol.">
        <title>Chromosome-level genome assembly of the viviparous eelpout Zoarces viviparus.</title>
        <authorList>
            <person name="Fuhrmann N."/>
            <person name="Brasseur M.V."/>
            <person name="Bakowski C.E."/>
            <person name="Podsiadlowski L."/>
            <person name="Prost S."/>
            <person name="Krehenwinkel H."/>
            <person name="Mayer C."/>
        </authorList>
    </citation>
    <scope>NUCLEOTIDE SEQUENCE [LARGE SCALE GENOMIC DNA]</scope>
    <source>
        <strain evidence="2">NO-MEL_2022_Ind0_liver</strain>
    </source>
</reference>
<evidence type="ECO:0000256" key="1">
    <source>
        <dbReference type="SAM" id="MobiDB-lite"/>
    </source>
</evidence>
<dbReference type="AlphaFoldDB" id="A0AAW1DW24"/>
<feature type="compositionally biased region" description="Low complexity" evidence="1">
    <location>
        <begin position="301"/>
        <end position="319"/>
    </location>
</feature>